<evidence type="ECO:0000256" key="7">
    <source>
        <dbReference type="ARBA" id="ARBA00022723"/>
    </source>
</evidence>
<dbReference type="Gene3D" id="3.30.40.10">
    <property type="entry name" value="Zinc/RING finger domain, C3HC4 (zinc finger)"/>
    <property type="match status" value="1"/>
</dbReference>
<evidence type="ECO:0000256" key="12">
    <source>
        <dbReference type="ARBA" id="ARBA00023136"/>
    </source>
</evidence>
<dbReference type="GO" id="GO:0008270">
    <property type="term" value="F:zinc ion binding"/>
    <property type="evidence" value="ECO:0007669"/>
    <property type="project" value="UniProtKB-KW"/>
</dbReference>
<sequence length="422" mass="46068">MSTPSGYFGNSSPVTADSTFAVNSKIMIVAVVVLFGVVMFILGLHLYAKWFWRQGAHSTRHSIGWRRRRRLEFASEWPGNQTTSQVGLEKAILDQLPIFIYQKEKDPVNGGALECAVCLEEFGEGEKGRLLPKCSHNFHIECIDMWFLSHSTCPLCRCNVVPENSPASQEEPSQINAEPPAQSGAIIVNISDVSGGNSEMATAPSVLTLSESGREFLSPVDSVTGTGVGLLSPRQQQEPVPVSGTTSPSIRSQGVVELTPKPSGIPTNVLFWGNQTQMNLAGTVSGGSCEETVSPRNVPSIGVRAPTMLVIEIPRTQVPTQHQGSDEPSRVSESQGDRPRSPLAMGRFSSSFRRLLSIRRTTTNSSPEDTCSSLELDQKQQQQAAESTSFQLWLLEALTLPGIFENSFCYVERGRERERGRG</sequence>
<dbReference type="InterPro" id="IPR013083">
    <property type="entry name" value="Znf_RING/FYVE/PHD"/>
</dbReference>
<reference evidence="17 18" key="1">
    <citation type="submission" date="2024-09" db="EMBL/GenBank/DDBJ databases">
        <title>Chromosome-scale assembly of Riccia sorocarpa.</title>
        <authorList>
            <person name="Paukszto L."/>
        </authorList>
    </citation>
    <scope>NUCLEOTIDE SEQUENCE [LARGE SCALE GENOMIC DNA]</scope>
    <source>
        <strain evidence="17">LP-2024</strain>
        <tissue evidence="17">Aerial parts of the thallus</tissue>
    </source>
</reference>
<dbReference type="GO" id="GO:0016020">
    <property type="term" value="C:membrane"/>
    <property type="evidence" value="ECO:0007669"/>
    <property type="project" value="UniProtKB-SubCell"/>
</dbReference>
<dbReference type="AlphaFoldDB" id="A0ABD3I079"/>
<dbReference type="FunFam" id="3.30.40.10:FF:000187">
    <property type="entry name" value="E3 ubiquitin-protein ligase ATL6"/>
    <property type="match status" value="1"/>
</dbReference>
<evidence type="ECO:0000256" key="4">
    <source>
        <dbReference type="ARBA" id="ARBA00012483"/>
    </source>
</evidence>
<evidence type="ECO:0000256" key="2">
    <source>
        <dbReference type="ARBA" id="ARBA00004167"/>
    </source>
</evidence>
<keyword evidence="9" id="KW-0833">Ubl conjugation pathway</keyword>
<evidence type="ECO:0000256" key="14">
    <source>
        <dbReference type="SAM" id="MobiDB-lite"/>
    </source>
</evidence>
<keyword evidence="18" id="KW-1185">Reference proteome</keyword>
<evidence type="ECO:0000256" key="1">
    <source>
        <dbReference type="ARBA" id="ARBA00000900"/>
    </source>
</evidence>
<dbReference type="EMBL" id="JBJQOH010000002">
    <property type="protein sequence ID" value="KAL3697128.1"/>
    <property type="molecule type" value="Genomic_DNA"/>
</dbReference>
<evidence type="ECO:0000256" key="5">
    <source>
        <dbReference type="ARBA" id="ARBA00022679"/>
    </source>
</evidence>
<evidence type="ECO:0000256" key="11">
    <source>
        <dbReference type="ARBA" id="ARBA00022989"/>
    </source>
</evidence>
<evidence type="ECO:0000259" key="16">
    <source>
        <dbReference type="PROSITE" id="PS50089"/>
    </source>
</evidence>
<gene>
    <name evidence="17" type="ORF">R1sor_011204</name>
</gene>
<evidence type="ECO:0000256" key="6">
    <source>
        <dbReference type="ARBA" id="ARBA00022692"/>
    </source>
</evidence>
<comment type="subcellular location">
    <subcellularLocation>
        <location evidence="2">Membrane</location>
        <topology evidence="2">Single-pass membrane protein</topology>
    </subcellularLocation>
</comment>
<comment type="pathway">
    <text evidence="3">Protein modification; protein ubiquitination.</text>
</comment>
<dbReference type="Proteomes" id="UP001633002">
    <property type="component" value="Unassembled WGS sequence"/>
</dbReference>
<evidence type="ECO:0000256" key="9">
    <source>
        <dbReference type="ARBA" id="ARBA00022786"/>
    </source>
</evidence>
<dbReference type="SMART" id="SM00184">
    <property type="entry name" value="RING"/>
    <property type="match status" value="1"/>
</dbReference>
<dbReference type="Pfam" id="PF13639">
    <property type="entry name" value="zf-RING_2"/>
    <property type="match status" value="1"/>
</dbReference>
<feature type="transmembrane region" description="Helical" evidence="15">
    <location>
        <begin position="26"/>
        <end position="48"/>
    </location>
</feature>
<evidence type="ECO:0000313" key="17">
    <source>
        <dbReference type="EMBL" id="KAL3697128.1"/>
    </source>
</evidence>
<evidence type="ECO:0000256" key="13">
    <source>
        <dbReference type="PROSITE-ProRule" id="PRU00175"/>
    </source>
</evidence>
<feature type="compositionally biased region" description="Basic and acidic residues" evidence="14">
    <location>
        <begin position="324"/>
        <end position="340"/>
    </location>
</feature>
<keyword evidence="12 15" id="KW-0472">Membrane</keyword>
<dbReference type="GO" id="GO:0061630">
    <property type="term" value="F:ubiquitin protein ligase activity"/>
    <property type="evidence" value="ECO:0007669"/>
    <property type="project" value="UniProtKB-EC"/>
</dbReference>
<keyword evidence="11 15" id="KW-1133">Transmembrane helix</keyword>
<dbReference type="PANTHER" id="PTHR46913">
    <property type="entry name" value="RING-H2 FINGER PROTEIN ATL16"/>
    <property type="match status" value="1"/>
</dbReference>
<dbReference type="EC" id="2.3.2.27" evidence="4"/>
<evidence type="ECO:0000256" key="10">
    <source>
        <dbReference type="ARBA" id="ARBA00022833"/>
    </source>
</evidence>
<comment type="catalytic activity">
    <reaction evidence="1">
        <text>S-ubiquitinyl-[E2 ubiquitin-conjugating enzyme]-L-cysteine + [acceptor protein]-L-lysine = [E2 ubiquitin-conjugating enzyme]-L-cysteine + N(6)-ubiquitinyl-[acceptor protein]-L-lysine.</text>
        <dbReference type="EC" id="2.3.2.27"/>
    </reaction>
</comment>
<dbReference type="InterPro" id="IPR044600">
    <property type="entry name" value="ATL1/ATL16-like"/>
</dbReference>
<feature type="domain" description="RING-type" evidence="16">
    <location>
        <begin position="115"/>
        <end position="157"/>
    </location>
</feature>
<evidence type="ECO:0000256" key="3">
    <source>
        <dbReference type="ARBA" id="ARBA00004906"/>
    </source>
</evidence>
<dbReference type="PANTHER" id="PTHR46913:SF1">
    <property type="entry name" value="RING-H2 FINGER PROTEIN ATL16"/>
    <property type="match status" value="1"/>
</dbReference>
<feature type="region of interest" description="Disordered" evidence="14">
    <location>
        <begin position="316"/>
        <end position="346"/>
    </location>
</feature>
<evidence type="ECO:0000313" key="18">
    <source>
        <dbReference type="Proteomes" id="UP001633002"/>
    </source>
</evidence>
<accession>A0ABD3I079</accession>
<comment type="caution">
    <text evidence="17">The sequence shown here is derived from an EMBL/GenBank/DDBJ whole genome shotgun (WGS) entry which is preliminary data.</text>
</comment>
<keyword evidence="8 13" id="KW-0863">Zinc-finger</keyword>
<protein>
    <recommendedName>
        <fullName evidence="4">RING-type E3 ubiquitin transferase</fullName>
        <ecNumber evidence="4">2.3.2.27</ecNumber>
    </recommendedName>
</protein>
<name>A0ABD3I079_9MARC</name>
<feature type="compositionally biased region" description="Polar residues" evidence="14">
    <location>
        <begin position="233"/>
        <end position="250"/>
    </location>
</feature>
<evidence type="ECO:0000256" key="15">
    <source>
        <dbReference type="SAM" id="Phobius"/>
    </source>
</evidence>
<feature type="region of interest" description="Disordered" evidence="14">
    <location>
        <begin position="230"/>
        <end position="250"/>
    </location>
</feature>
<keyword evidence="5" id="KW-0808">Transferase</keyword>
<evidence type="ECO:0000256" key="8">
    <source>
        <dbReference type="ARBA" id="ARBA00022771"/>
    </source>
</evidence>
<dbReference type="SUPFAM" id="SSF57850">
    <property type="entry name" value="RING/U-box"/>
    <property type="match status" value="1"/>
</dbReference>
<keyword evidence="10" id="KW-0862">Zinc</keyword>
<keyword evidence="6 15" id="KW-0812">Transmembrane</keyword>
<organism evidence="17 18">
    <name type="scientific">Riccia sorocarpa</name>
    <dbReference type="NCBI Taxonomy" id="122646"/>
    <lineage>
        <taxon>Eukaryota</taxon>
        <taxon>Viridiplantae</taxon>
        <taxon>Streptophyta</taxon>
        <taxon>Embryophyta</taxon>
        <taxon>Marchantiophyta</taxon>
        <taxon>Marchantiopsida</taxon>
        <taxon>Marchantiidae</taxon>
        <taxon>Marchantiales</taxon>
        <taxon>Ricciaceae</taxon>
        <taxon>Riccia</taxon>
    </lineage>
</organism>
<dbReference type="InterPro" id="IPR001841">
    <property type="entry name" value="Znf_RING"/>
</dbReference>
<proteinExistence type="predicted"/>
<dbReference type="PROSITE" id="PS50089">
    <property type="entry name" value="ZF_RING_2"/>
    <property type="match status" value="1"/>
</dbReference>
<keyword evidence="7" id="KW-0479">Metal-binding</keyword>
<dbReference type="CDD" id="cd16461">
    <property type="entry name" value="RING-H2_EL5-like"/>
    <property type="match status" value="1"/>
</dbReference>